<evidence type="ECO:0000256" key="3">
    <source>
        <dbReference type="ARBA" id="ARBA00022740"/>
    </source>
</evidence>
<organism evidence="6 7">
    <name type="scientific">Hippocampus comes</name>
    <name type="common">Tiger tail seahorse</name>
    <dbReference type="NCBI Taxonomy" id="109280"/>
    <lineage>
        <taxon>Eukaryota</taxon>
        <taxon>Metazoa</taxon>
        <taxon>Chordata</taxon>
        <taxon>Craniata</taxon>
        <taxon>Vertebrata</taxon>
        <taxon>Euteleostomi</taxon>
        <taxon>Actinopterygii</taxon>
        <taxon>Neopterygii</taxon>
        <taxon>Teleostei</taxon>
        <taxon>Neoteleostei</taxon>
        <taxon>Acanthomorphata</taxon>
        <taxon>Syngnathiaria</taxon>
        <taxon>Syngnathiformes</taxon>
        <taxon>Syngnathoidei</taxon>
        <taxon>Syngnathidae</taxon>
        <taxon>Hippocampus</taxon>
    </lineage>
</organism>
<keyword evidence="2" id="KW-0677">Repeat</keyword>
<dbReference type="InterPro" id="IPR052420">
    <property type="entry name" value="Espin/Espin-like"/>
</dbReference>
<dbReference type="PANTHER" id="PTHR24153">
    <property type="entry name" value="ESPIN"/>
    <property type="match status" value="1"/>
</dbReference>
<dbReference type="PANTHER" id="PTHR24153:SF0">
    <property type="entry name" value="ESPIN-LIKE PROTEIN"/>
    <property type="match status" value="1"/>
</dbReference>
<name>A0A3Q2Z2G7_HIPCM</name>
<dbReference type="AlphaFoldDB" id="A0A3Q2Z2G7"/>
<dbReference type="PROSITE" id="PS50297">
    <property type="entry name" value="ANK_REP_REGION"/>
    <property type="match status" value="5"/>
</dbReference>
<evidence type="ECO:0000256" key="4">
    <source>
        <dbReference type="ARBA" id="ARBA00023043"/>
    </source>
</evidence>
<dbReference type="Pfam" id="PF12796">
    <property type="entry name" value="Ank_2"/>
    <property type="match status" value="3"/>
</dbReference>
<dbReference type="SMART" id="SM00248">
    <property type="entry name" value="ANK"/>
    <property type="match status" value="9"/>
</dbReference>
<reference evidence="6" key="1">
    <citation type="submission" date="2025-08" db="UniProtKB">
        <authorList>
            <consortium name="Ensembl"/>
        </authorList>
    </citation>
    <scope>IDENTIFICATION</scope>
</reference>
<evidence type="ECO:0000313" key="6">
    <source>
        <dbReference type="Ensembl" id="ENSHCOP00000024849.1"/>
    </source>
</evidence>
<evidence type="ECO:0000256" key="1">
    <source>
        <dbReference type="ARBA" id="ARBA00004645"/>
    </source>
</evidence>
<dbReference type="Ensembl" id="ENSHCOT00000018410.1">
    <property type="protein sequence ID" value="ENSHCOP00000024849.1"/>
    <property type="gene ID" value="ENSHCOG00000014511.1"/>
</dbReference>
<dbReference type="GO" id="GO:0051017">
    <property type="term" value="P:actin filament bundle assembly"/>
    <property type="evidence" value="ECO:0007669"/>
    <property type="project" value="TreeGrafter"/>
</dbReference>
<keyword evidence="4 5" id="KW-0040">ANK repeat</keyword>
<sequence>MVLHQAIRAARAGDLHALRELASRGLLSPAVDAQGAGPVHHAARCGRLECLRFLVSEHGLPPDARAANGATPVHDAAATGHVRELRWLLEEAGCSVEDRDAAGATALHLAARFGCAEAVRWLLSVGGPAMEEAETECGAVAAHYAAFNGHLDCVELLVGHAPRCVNRQMSTGTTALYLACQEGHVNVAEYLVKRCEADVHVRAHDGMTCLHAASHMGHIRVVTWLLTHTEVNPSCQDGDGATALHFAASRGHSRVLERLLGAGAKILKDLWGGTPLHDAAENGEMECCERLLASHADPSDRDMDGFTPTQLAHYNGHHLCAKYLRSHENLVRWPPLVALMKTKCWLPLGPIKGTHRDVELLRERVTQEAPPPPFPPLPPPFFFFSLFISRFWKSGGGGDETERTLLCLVIQGLHRPKRTPPDANKLLADRKLLGDMKPIVSLKQSSLSGVFTGQAVMYLVTSHRYPSQSKMVVLPTEEANLADMDYLVPSHDEKGRPIAEWKRQVMVRQLQARLLDEEDQRLKVTPAAMPSDTQLNTEIEQQQESSTLTSQCYNSLLVK</sequence>
<accession>A0A3Q2Z2G7</accession>
<reference evidence="6" key="2">
    <citation type="submission" date="2025-09" db="UniProtKB">
        <authorList>
            <consortium name="Ensembl"/>
        </authorList>
    </citation>
    <scope>IDENTIFICATION</scope>
</reference>
<dbReference type="GO" id="GO:0007605">
    <property type="term" value="P:sensory perception of sound"/>
    <property type="evidence" value="ECO:0007669"/>
    <property type="project" value="UniProtKB-KW"/>
</dbReference>
<feature type="repeat" description="ANK" evidence="5">
    <location>
        <begin position="68"/>
        <end position="101"/>
    </location>
</feature>
<dbReference type="SUPFAM" id="SSF48403">
    <property type="entry name" value="Ankyrin repeat"/>
    <property type="match status" value="1"/>
</dbReference>
<keyword evidence="3" id="KW-1009">Hearing</keyword>
<dbReference type="GeneTree" id="ENSGT00940000156970"/>
<dbReference type="GO" id="GO:0005737">
    <property type="term" value="C:cytoplasm"/>
    <property type="evidence" value="ECO:0007669"/>
    <property type="project" value="TreeGrafter"/>
</dbReference>
<feature type="repeat" description="ANK" evidence="5">
    <location>
        <begin position="102"/>
        <end position="126"/>
    </location>
</feature>
<feature type="repeat" description="ANK" evidence="5">
    <location>
        <begin position="271"/>
        <end position="303"/>
    </location>
</feature>
<dbReference type="InterPro" id="IPR002110">
    <property type="entry name" value="Ankyrin_rpt"/>
</dbReference>
<keyword evidence="7" id="KW-1185">Reference proteome</keyword>
<dbReference type="GO" id="GO:0032420">
    <property type="term" value="C:stereocilium"/>
    <property type="evidence" value="ECO:0007669"/>
    <property type="project" value="UniProtKB-SubCell"/>
</dbReference>
<proteinExistence type="predicted"/>
<evidence type="ECO:0000256" key="2">
    <source>
        <dbReference type="ARBA" id="ARBA00022737"/>
    </source>
</evidence>
<dbReference type="PROSITE" id="PS50088">
    <property type="entry name" value="ANK_REPEAT"/>
    <property type="match status" value="5"/>
</dbReference>
<dbReference type="STRING" id="109280.ENSHCOP00000024849"/>
<feature type="repeat" description="ANK" evidence="5">
    <location>
        <begin position="171"/>
        <end position="194"/>
    </location>
</feature>
<feature type="repeat" description="ANK" evidence="5">
    <location>
        <begin position="239"/>
        <end position="266"/>
    </location>
</feature>
<dbReference type="Gene3D" id="1.25.40.20">
    <property type="entry name" value="Ankyrin repeat-containing domain"/>
    <property type="match status" value="4"/>
</dbReference>
<evidence type="ECO:0000313" key="7">
    <source>
        <dbReference type="Proteomes" id="UP000264820"/>
    </source>
</evidence>
<dbReference type="Proteomes" id="UP000264820">
    <property type="component" value="Unplaced"/>
</dbReference>
<dbReference type="Pfam" id="PF00023">
    <property type="entry name" value="Ank"/>
    <property type="match status" value="2"/>
</dbReference>
<dbReference type="InterPro" id="IPR036770">
    <property type="entry name" value="Ankyrin_rpt-contain_sf"/>
</dbReference>
<protein>
    <submittedName>
        <fullName evidence="6">Uncharacterized protein</fullName>
    </submittedName>
</protein>
<evidence type="ECO:0000256" key="5">
    <source>
        <dbReference type="PROSITE-ProRule" id="PRU00023"/>
    </source>
</evidence>
<dbReference type="GO" id="GO:0051015">
    <property type="term" value="F:actin filament binding"/>
    <property type="evidence" value="ECO:0007669"/>
    <property type="project" value="TreeGrafter"/>
</dbReference>
<comment type="subcellular location">
    <subcellularLocation>
        <location evidence="1">Cell projection</location>
        <location evidence="1">Stereocilium</location>
    </subcellularLocation>
</comment>